<dbReference type="OrthoDB" id="330671at2759"/>
<dbReference type="AlphaFoldDB" id="A0A8H6W980"/>
<reference evidence="1" key="1">
    <citation type="submission" date="2020-05" db="EMBL/GenBank/DDBJ databases">
        <title>Mycena genomes resolve the evolution of fungal bioluminescence.</title>
        <authorList>
            <person name="Tsai I.J."/>
        </authorList>
    </citation>
    <scope>NUCLEOTIDE SEQUENCE</scope>
    <source>
        <strain evidence="1">171206Taipei</strain>
    </source>
</reference>
<evidence type="ECO:0008006" key="3">
    <source>
        <dbReference type="Google" id="ProtNLM"/>
    </source>
</evidence>
<dbReference type="GeneID" id="59345416"/>
<protein>
    <recommendedName>
        <fullName evidence="3">HD domain-containing protein</fullName>
    </recommendedName>
</protein>
<comment type="caution">
    <text evidence="1">The sequence shown here is derived from an EMBL/GenBank/DDBJ whole genome shotgun (WGS) entry which is preliminary data.</text>
</comment>
<proteinExistence type="predicted"/>
<dbReference type="PANTHER" id="PTHR21174:SF0">
    <property type="entry name" value="HD PHOSPHOHYDROLASE FAMILY PROTEIN-RELATED"/>
    <property type="match status" value="1"/>
</dbReference>
<dbReference type="RefSeq" id="XP_037220821.1">
    <property type="nucleotide sequence ID" value="XM_037362900.1"/>
</dbReference>
<dbReference type="SUPFAM" id="SSF109604">
    <property type="entry name" value="HD-domain/PDEase-like"/>
    <property type="match status" value="1"/>
</dbReference>
<dbReference type="PANTHER" id="PTHR21174">
    <property type="match status" value="1"/>
</dbReference>
<accession>A0A8H6W980</accession>
<dbReference type="PIRSF" id="PIRSF035170">
    <property type="entry name" value="HD_phosphohydro"/>
    <property type="match status" value="1"/>
</dbReference>
<evidence type="ECO:0000313" key="1">
    <source>
        <dbReference type="EMBL" id="KAF7303849.1"/>
    </source>
</evidence>
<dbReference type="InterPro" id="IPR009218">
    <property type="entry name" value="HD_phosphohydro"/>
</dbReference>
<dbReference type="Proteomes" id="UP000636479">
    <property type="component" value="Unassembled WGS sequence"/>
</dbReference>
<organism evidence="1 2">
    <name type="scientific">Mycena indigotica</name>
    <dbReference type="NCBI Taxonomy" id="2126181"/>
    <lineage>
        <taxon>Eukaryota</taxon>
        <taxon>Fungi</taxon>
        <taxon>Dikarya</taxon>
        <taxon>Basidiomycota</taxon>
        <taxon>Agaricomycotina</taxon>
        <taxon>Agaricomycetes</taxon>
        <taxon>Agaricomycetidae</taxon>
        <taxon>Agaricales</taxon>
        <taxon>Marasmiineae</taxon>
        <taxon>Mycenaceae</taxon>
        <taxon>Mycena</taxon>
    </lineage>
</organism>
<keyword evidence="2" id="KW-1185">Reference proteome</keyword>
<name>A0A8H6W980_9AGAR</name>
<evidence type="ECO:0000313" key="2">
    <source>
        <dbReference type="Proteomes" id="UP000636479"/>
    </source>
</evidence>
<dbReference type="EMBL" id="JACAZF010000005">
    <property type="protein sequence ID" value="KAF7303849.1"/>
    <property type="molecule type" value="Genomic_DNA"/>
</dbReference>
<gene>
    <name evidence="1" type="ORF">MIND_00614800</name>
</gene>
<sequence length="219" mass="24853">MSLATESHFLATIRTIDPHIDNSVVENMAANLQTRYSEPQRAYHTIEHVSFMLSALKTESTPPRGIIELAIWFHDCVYSPIKGSPWNEHESIHVWEEFVAETKSDEMIKLRAAVTSLIEATIDHAIPSSLPSPLETADVALLLDLDMSILGQPPSDYDRYAQGVRTEYAHYPDEEYRVGRTKVLQTFLARGKIFIGDGKEELETRARMNIQSEINRLKV</sequence>